<dbReference type="Proteomes" id="UP000032180">
    <property type="component" value="Chromosome 7"/>
</dbReference>
<name>A0A0D9WWY8_9ORYZ</name>
<reference evidence="1 2" key="1">
    <citation type="submission" date="2012-08" db="EMBL/GenBank/DDBJ databases">
        <title>Oryza genome evolution.</title>
        <authorList>
            <person name="Wing R.A."/>
        </authorList>
    </citation>
    <scope>NUCLEOTIDE SEQUENCE</scope>
</reference>
<dbReference type="HOGENOM" id="CLU_2834830_0_0_1"/>
<evidence type="ECO:0000313" key="1">
    <source>
        <dbReference type="EnsemblPlants" id="LPERR07G06670.2"/>
    </source>
</evidence>
<reference evidence="2" key="2">
    <citation type="submission" date="2013-12" db="EMBL/GenBank/DDBJ databases">
        <authorList>
            <person name="Yu Y."/>
            <person name="Lee S."/>
            <person name="de Baynast K."/>
            <person name="Wissotski M."/>
            <person name="Liu L."/>
            <person name="Talag J."/>
            <person name="Goicoechea J."/>
            <person name="Angelova A."/>
            <person name="Jetty R."/>
            <person name="Kudrna D."/>
            <person name="Golser W."/>
            <person name="Rivera L."/>
            <person name="Zhang J."/>
            <person name="Wing R."/>
        </authorList>
    </citation>
    <scope>NUCLEOTIDE SEQUENCE</scope>
</reference>
<dbReference type="AlphaFoldDB" id="A0A0D9WWY8"/>
<accession>A0A0D9WWY8</accession>
<organism evidence="1 2">
    <name type="scientific">Leersia perrieri</name>
    <dbReference type="NCBI Taxonomy" id="77586"/>
    <lineage>
        <taxon>Eukaryota</taxon>
        <taxon>Viridiplantae</taxon>
        <taxon>Streptophyta</taxon>
        <taxon>Embryophyta</taxon>
        <taxon>Tracheophyta</taxon>
        <taxon>Spermatophyta</taxon>
        <taxon>Magnoliopsida</taxon>
        <taxon>Liliopsida</taxon>
        <taxon>Poales</taxon>
        <taxon>Poaceae</taxon>
        <taxon>BOP clade</taxon>
        <taxon>Oryzoideae</taxon>
        <taxon>Oryzeae</taxon>
        <taxon>Oryzinae</taxon>
        <taxon>Leersia</taxon>
    </lineage>
</organism>
<reference evidence="1" key="3">
    <citation type="submission" date="2015-04" db="UniProtKB">
        <authorList>
            <consortium name="EnsemblPlants"/>
        </authorList>
    </citation>
    <scope>IDENTIFICATION</scope>
</reference>
<evidence type="ECO:0000313" key="2">
    <source>
        <dbReference type="Proteomes" id="UP000032180"/>
    </source>
</evidence>
<keyword evidence="2" id="KW-1185">Reference proteome</keyword>
<protein>
    <submittedName>
        <fullName evidence="1">Uncharacterized protein</fullName>
    </submittedName>
</protein>
<dbReference type="EnsemblPlants" id="LPERR07G06670.2">
    <property type="protein sequence ID" value="LPERR07G06670.2"/>
    <property type="gene ID" value="LPERR07G06670"/>
</dbReference>
<sequence>MIYRVLAGVIHTVPPLGEILHLEEGEIDEQTEMVHAEVSCSSDCFCYKPRDWETIDISACIFSRKL</sequence>
<dbReference type="Gramene" id="LPERR07G06670.2">
    <property type="protein sequence ID" value="LPERR07G06670.2"/>
    <property type="gene ID" value="LPERR07G06670"/>
</dbReference>
<proteinExistence type="predicted"/>